<evidence type="ECO:0000256" key="3">
    <source>
        <dbReference type="ARBA" id="ARBA00022840"/>
    </source>
</evidence>
<evidence type="ECO:0000256" key="4">
    <source>
        <dbReference type="ARBA" id="ARBA00048819"/>
    </source>
</evidence>
<evidence type="ECO:0000313" key="7">
    <source>
        <dbReference type="Proteomes" id="UP000199111"/>
    </source>
</evidence>
<proteinExistence type="inferred from homology"/>
<dbReference type="SUPFAM" id="SSF55931">
    <property type="entry name" value="Glutamine synthetase/guanido kinase"/>
    <property type="match status" value="1"/>
</dbReference>
<keyword evidence="2 5" id="KW-0547">Nucleotide-binding</keyword>
<dbReference type="GO" id="GO:0004357">
    <property type="term" value="F:glutamate-cysteine ligase activity"/>
    <property type="evidence" value="ECO:0007669"/>
    <property type="project" value="UniProtKB-EC"/>
</dbReference>
<dbReference type="NCBIfam" id="TIGR02050">
    <property type="entry name" value="gshA_cyan_rel"/>
    <property type="match status" value="1"/>
</dbReference>
<comment type="function">
    <text evidence="5">ATP-dependent carboxylate-amine ligase which exhibits weak glutamate--cysteine ligase activity.</text>
</comment>
<dbReference type="GeneID" id="96297357"/>
<dbReference type="InterPro" id="IPR014746">
    <property type="entry name" value="Gln_synth/guanido_kin_cat_dom"/>
</dbReference>
<sequence length="370" mass="40420">MRASELTVGVEEEFLLADVTTRHAVLRAETVLEGTAPVSGGGRMEPELARAQVESVSAVCRDIGSLREELLRLRRSVAASAESNGCRLVASGTVPLGDPGPPPVSDRPRYHRIAERFGPLLDQQSACACHVHVGVPDPEEAVQVVNHLRVWLPVLLVLSSNSPFWRGRDTGYASWRTPLFARWPTAGPPPYLSSREEYEETVEGLRETGAILDGGMLFWYARPSRHVPTVEVRVADVMPTVDDTVLFAALVRALVATVLTDLRRGRAAPAVGDHLLRAACWRAARYGLRGDGVDVSGRVDERLIPASGQIKQLMEYVSPALESSGEDGAVRAGLRALRLRGTGADRQRAAYRRRNRFEDVVDLLADRALT</sequence>
<dbReference type="AlphaFoldDB" id="A0A1I3JY56"/>
<reference evidence="7" key="1">
    <citation type="submission" date="2016-10" db="EMBL/GenBank/DDBJ databases">
        <authorList>
            <person name="Varghese N."/>
            <person name="Submissions S."/>
        </authorList>
    </citation>
    <scope>NUCLEOTIDE SEQUENCE [LARGE SCALE GENOMIC DNA]</scope>
    <source>
        <strain evidence="7">CGMCC 4.2126</strain>
    </source>
</reference>
<dbReference type="HAMAP" id="MF_01609">
    <property type="entry name" value="Glu_cys_ligase_2"/>
    <property type="match status" value="1"/>
</dbReference>
<dbReference type="GO" id="GO:0042398">
    <property type="term" value="P:modified amino acid biosynthetic process"/>
    <property type="evidence" value="ECO:0007669"/>
    <property type="project" value="InterPro"/>
</dbReference>
<keyword evidence="1 5" id="KW-0436">Ligase</keyword>
<evidence type="ECO:0000256" key="2">
    <source>
        <dbReference type="ARBA" id="ARBA00022741"/>
    </source>
</evidence>
<evidence type="ECO:0000256" key="5">
    <source>
        <dbReference type="HAMAP-Rule" id="MF_01609"/>
    </source>
</evidence>
<dbReference type="Gene3D" id="3.30.590.20">
    <property type="match status" value="1"/>
</dbReference>
<dbReference type="Proteomes" id="UP000199111">
    <property type="component" value="Unassembled WGS sequence"/>
</dbReference>
<dbReference type="InterPro" id="IPR011793">
    <property type="entry name" value="YbdK"/>
</dbReference>
<protein>
    <recommendedName>
        <fullName evidence="5">Putative glutamate--cysteine ligase 2</fullName>
        <ecNumber evidence="5">6.3.2.2</ecNumber>
    </recommendedName>
    <alternativeName>
        <fullName evidence="5">Gamma-glutamylcysteine synthetase 2</fullName>
        <shortName evidence="5">GCS 2</shortName>
        <shortName evidence="5">Gamma-GCS 2</shortName>
    </alternativeName>
</protein>
<name>A0A1I3JY56_9ACTN</name>
<organism evidence="6 7">
    <name type="scientific">Streptosporangium canum</name>
    <dbReference type="NCBI Taxonomy" id="324952"/>
    <lineage>
        <taxon>Bacteria</taxon>
        <taxon>Bacillati</taxon>
        <taxon>Actinomycetota</taxon>
        <taxon>Actinomycetes</taxon>
        <taxon>Streptosporangiales</taxon>
        <taxon>Streptosporangiaceae</taxon>
        <taxon>Streptosporangium</taxon>
    </lineage>
</organism>
<comment type="catalytic activity">
    <reaction evidence="4 5">
        <text>L-cysteine + L-glutamate + ATP = gamma-L-glutamyl-L-cysteine + ADP + phosphate + H(+)</text>
        <dbReference type="Rhea" id="RHEA:13285"/>
        <dbReference type="ChEBI" id="CHEBI:15378"/>
        <dbReference type="ChEBI" id="CHEBI:29985"/>
        <dbReference type="ChEBI" id="CHEBI:30616"/>
        <dbReference type="ChEBI" id="CHEBI:35235"/>
        <dbReference type="ChEBI" id="CHEBI:43474"/>
        <dbReference type="ChEBI" id="CHEBI:58173"/>
        <dbReference type="ChEBI" id="CHEBI:456216"/>
        <dbReference type="EC" id="6.3.2.2"/>
    </reaction>
</comment>
<keyword evidence="7" id="KW-1185">Reference proteome</keyword>
<dbReference type="GO" id="GO:0005524">
    <property type="term" value="F:ATP binding"/>
    <property type="evidence" value="ECO:0007669"/>
    <property type="project" value="UniProtKB-KW"/>
</dbReference>
<accession>A0A1I3JY56</accession>
<dbReference type="Pfam" id="PF04107">
    <property type="entry name" value="GCS2"/>
    <property type="match status" value="1"/>
</dbReference>
<evidence type="ECO:0000313" key="6">
    <source>
        <dbReference type="EMBL" id="SFI65161.1"/>
    </source>
</evidence>
<comment type="similarity">
    <text evidence="5">Belongs to the glutamate--cysteine ligase type 2 family. YbdK subfamily.</text>
</comment>
<dbReference type="EC" id="6.3.2.2" evidence="5"/>
<gene>
    <name evidence="6" type="ORF">SAMN05216275_104175</name>
</gene>
<evidence type="ECO:0000256" key="1">
    <source>
        <dbReference type="ARBA" id="ARBA00022598"/>
    </source>
</evidence>
<dbReference type="RefSeq" id="WP_093886305.1">
    <property type="nucleotide sequence ID" value="NZ_FOQY01000004.1"/>
</dbReference>
<dbReference type="EMBL" id="FOQY01000004">
    <property type="protein sequence ID" value="SFI65161.1"/>
    <property type="molecule type" value="Genomic_DNA"/>
</dbReference>
<dbReference type="InterPro" id="IPR050141">
    <property type="entry name" value="GCL_type2/YbdK_subfam"/>
</dbReference>
<dbReference type="PANTHER" id="PTHR36510:SF1">
    <property type="entry name" value="GLUTAMATE--CYSTEINE LIGASE 2-RELATED"/>
    <property type="match status" value="1"/>
</dbReference>
<dbReference type="PANTHER" id="PTHR36510">
    <property type="entry name" value="GLUTAMATE--CYSTEINE LIGASE 2-RELATED"/>
    <property type="match status" value="1"/>
</dbReference>
<dbReference type="InterPro" id="IPR006336">
    <property type="entry name" value="GCS2"/>
</dbReference>
<dbReference type="NCBIfam" id="NF010041">
    <property type="entry name" value="PRK13517.1-1"/>
    <property type="match status" value="1"/>
</dbReference>
<keyword evidence="3 5" id="KW-0067">ATP-binding</keyword>